<evidence type="ECO:0000259" key="10">
    <source>
        <dbReference type="Pfam" id="PF00288"/>
    </source>
</evidence>
<dbReference type="PANTHER" id="PTHR43290">
    <property type="entry name" value="MEVALONATE KINASE"/>
    <property type="match status" value="1"/>
</dbReference>
<keyword evidence="3" id="KW-0808">Transferase</keyword>
<dbReference type="EMBL" id="FNFK01000080">
    <property type="protein sequence ID" value="SDK88341.1"/>
    <property type="molecule type" value="Genomic_DNA"/>
</dbReference>
<evidence type="ECO:0000256" key="2">
    <source>
        <dbReference type="ARBA" id="ARBA00022516"/>
    </source>
</evidence>
<sequence>MKTLSDQAVGTAHGKIILIGEHAVVYNEPAIAMPFMATPVEVIIEKINGGSVISSSYYQGLLQTVPDSLKNLKSLIQSICSDLNQPVDGLSISISSLIPPERGMGSSAAVATALVRALFAYFERDIAHDTLLNYVEISEKIAHGNPSGLDARVTSSASPIYYKKNSHFSSIPLHVSGYLIAADTGMKGQTKKAVRDVAKQMERASHQTLTIIKKIGHLTEEARIAIQGDHVERLGELLTLSHECLKQINVSNERLDRLVDTALKNHALGAKLTGGGRGGCMIALARSTKQAKLIAHKLMENGAVETWIHALGENSNE</sequence>
<dbReference type="Gene3D" id="3.30.230.10">
    <property type="match status" value="1"/>
</dbReference>
<keyword evidence="8" id="KW-0443">Lipid metabolism</keyword>
<dbReference type="GO" id="GO:0005524">
    <property type="term" value="F:ATP binding"/>
    <property type="evidence" value="ECO:0007669"/>
    <property type="project" value="UniProtKB-KW"/>
</dbReference>
<comment type="pathway">
    <text evidence="9">Isoprenoid biosynthesis; isopentenyl diphosphate biosynthesis via mevalonate pathway; isopentenyl diphosphate from (R)-mevalonate: step 1/3.</text>
</comment>
<dbReference type="STRING" id="426701.SAMN04488098_10802"/>
<organism evidence="12 13">
    <name type="scientific">Alkalibacterium thalassium</name>
    <dbReference type="NCBI Taxonomy" id="426701"/>
    <lineage>
        <taxon>Bacteria</taxon>
        <taxon>Bacillati</taxon>
        <taxon>Bacillota</taxon>
        <taxon>Bacilli</taxon>
        <taxon>Lactobacillales</taxon>
        <taxon>Carnobacteriaceae</taxon>
        <taxon>Alkalibacterium</taxon>
    </lineage>
</organism>
<dbReference type="PRINTS" id="PR00959">
    <property type="entry name" value="MEVGALKINASE"/>
</dbReference>
<dbReference type="PANTHER" id="PTHR43290:SF2">
    <property type="entry name" value="MEVALONATE KINASE"/>
    <property type="match status" value="1"/>
</dbReference>
<dbReference type="OrthoDB" id="9764892at2"/>
<feature type="domain" description="GHMP kinase C-terminal" evidence="11">
    <location>
        <begin position="230"/>
        <end position="301"/>
    </location>
</feature>
<evidence type="ECO:0000256" key="6">
    <source>
        <dbReference type="ARBA" id="ARBA00022840"/>
    </source>
</evidence>
<dbReference type="Pfam" id="PF00288">
    <property type="entry name" value="GHMP_kinases_N"/>
    <property type="match status" value="1"/>
</dbReference>
<dbReference type="SUPFAM" id="SSF54211">
    <property type="entry name" value="Ribosomal protein S5 domain 2-like"/>
    <property type="match status" value="1"/>
</dbReference>
<evidence type="ECO:0000256" key="3">
    <source>
        <dbReference type="ARBA" id="ARBA00022679"/>
    </source>
</evidence>
<evidence type="ECO:0000256" key="4">
    <source>
        <dbReference type="ARBA" id="ARBA00022741"/>
    </source>
</evidence>
<evidence type="ECO:0000256" key="7">
    <source>
        <dbReference type="ARBA" id="ARBA00022842"/>
    </source>
</evidence>
<accession>A0A1G9FIW2</accession>
<keyword evidence="1" id="KW-0963">Cytoplasm</keyword>
<feature type="domain" description="GHMP kinase N-terminal" evidence="10">
    <location>
        <begin position="76"/>
        <end position="150"/>
    </location>
</feature>
<protein>
    <submittedName>
        <fullName evidence="12">Mevalonate kinase</fullName>
    </submittedName>
</protein>
<dbReference type="UniPathway" id="UPA00057">
    <property type="reaction ID" value="UER00098"/>
</dbReference>
<dbReference type="InterPro" id="IPR006205">
    <property type="entry name" value="Mev_gal_kin"/>
</dbReference>
<dbReference type="Pfam" id="PF08544">
    <property type="entry name" value="GHMP_kinases_C"/>
    <property type="match status" value="1"/>
</dbReference>
<evidence type="ECO:0000313" key="13">
    <source>
        <dbReference type="Proteomes" id="UP000199433"/>
    </source>
</evidence>
<dbReference type="GO" id="GO:0005829">
    <property type="term" value="C:cytosol"/>
    <property type="evidence" value="ECO:0007669"/>
    <property type="project" value="TreeGrafter"/>
</dbReference>
<keyword evidence="4" id="KW-0547">Nucleotide-binding</keyword>
<dbReference type="GO" id="GO:0019287">
    <property type="term" value="P:isopentenyl diphosphate biosynthetic process, mevalonate pathway"/>
    <property type="evidence" value="ECO:0007669"/>
    <property type="project" value="UniProtKB-UniPathway"/>
</dbReference>
<dbReference type="SUPFAM" id="SSF55060">
    <property type="entry name" value="GHMP Kinase, C-terminal domain"/>
    <property type="match status" value="1"/>
</dbReference>
<dbReference type="RefSeq" id="WP_091268819.1">
    <property type="nucleotide sequence ID" value="NZ_FNFK01000080.1"/>
</dbReference>
<dbReference type="Gene3D" id="3.30.70.890">
    <property type="entry name" value="GHMP kinase, C-terminal domain"/>
    <property type="match status" value="1"/>
</dbReference>
<evidence type="ECO:0000256" key="9">
    <source>
        <dbReference type="ARBA" id="ARBA00029438"/>
    </source>
</evidence>
<dbReference type="AlphaFoldDB" id="A0A1G9FIW2"/>
<dbReference type="InterPro" id="IPR036554">
    <property type="entry name" value="GHMP_kinase_C_sf"/>
</dbReference>
<dbReference type="Proteomes" id="UP000199433">
    <property type="component" value="Unassembled WGS sequence"/>
</dbReference>
<dbReference type="InterPro" id="IPR013750">
    <property type="entry name" value="GHMP_kinase_C_dom"/>
</dbReference>
<evidence type="ECO:0000313" key="12">
    <source>
        <dbReference type="EMBL" id="SDK88341.1"/>
    </source>
</evidence>
<dbReference type="GO" id="GO:0004496">
    <property type="term" value="F:mevalonate kinase activity"/>
    <property type="evidence" value="ECO:0007669"/>
    <property type="project" value="InterPro"/>
</dbReference>
<dbReference type="InterPro" id="IPR006204">
    <property type="entry name" value="GHMP_kinase_N_dom"/>
</dbReference>
<name>A0A1G9FIW2_9LACT</name>
<evidence type="ECO:0000256" key="1">
    <source>
        <dbReference type="ARBA" id="ARBA00022490"/>
    </source>
</evidence>
<evidence type="ECO:0000259" key="11">
    <source>
        <dbReference type="Pfam" id="PF08544"/>
    </source>
</evidence>
<dbReference type="NCBIfam" id="TIGR00549">
    <property type="entry name" value="mevalon_kin"/>
    <property type="match status" value="1"/>
</dbReference>
<proteinExistence type="predicted"/>
<keyword evidence="7" id="KW-0460">Magnesium</keyword>
<reference evidence="13" key="1">
    <citation type="submission" date="2016-10" db="EMBL/GenBank/DDBJ databases">
        <authorList>
            <person name="Varghese N."/>
            <person name="Submissions S."/>
        </authorList>
    </citation>
    <scope>NUCLEOTIDE SEQUENCE [LARGE SCALE GENOMIC DNA]</scope>
    <source>
        <strain evidence="13">DSM 19181</strain>
    </source>
</reference>
<keyword evidence="6" id="KW-0067">ATP-binding</keyword>
<keyword evidence="5 12" id="KW-0418">Kinase</keyword>
<dbReference type="InterPro" id="IPR020568">
    <property type="entry name" value="Ribosomal_Su5_D2-typ_SF"/>
</dbReference>
<keyword evidence="13" id="KW-1185">Reference proteome</keyword>
<evidence type="ECO:0000256" key="5">
    <source>
        <dbReference type="ARBA" id="ARBA00022777"/>
    </source>
</evidence>
<evidence type="ECO:0000256" key="8">
    <source>
        <dbReference type="ARBA" id="ARBA00023098"/>
    </source>
</evidence>
<gene>
    <name evidence="12" type="ORF">SAMN04488098_10802</name>
</gene>
<keyword evidence="2" id="KW-0444">Lipid biosynthesis</keyword>
<dbReference type="InterPro" id="IPR014721">
    <property type="entry name" value="Ribsml_uS5_D2-typ_fold_subgr"/>
</dbReference>